<sequence length="135" mass="15063">MHLSTFKIAILITLGHIQAVYTQDGDISTPFSCIHPKNPKMVLPLCIRRPIPSDNNKFMYAYGFGAVDYIVKIGKTNNKEKTCKDVEINGSPPEERLCCDLPKKPEDAEPYVTYALKEACFSPDGKPVSEFKPPS</sequence>
<proteinExistence type="predicted"/>
<dbReference type="Proteomes" id="UP001060170">
    <property type="component" value="Chromosome 12"/>
</dbReference>
<reference evidence="2" key="2">
    <citation type="journal article" date="2018" name="Mol. Plant Microbe Interact.">
        <title>Genome sequence resources for the wheat stripe rust pathogen (Puccinia striiformis f. sp. tritici) and the barley stripe rust pathogen (Puccinia striiformis f. sp. hordei).</title>
        <authorList>
            <person name="Xia C."/>
            <person name="Wang M."/>
            <person name="Yin C."/>
            <person name="Cornejo O.E."/>
            <person name="Hulbert S.H."/>
            <person name="Chen X."/>
        </authorList>
    </citation>
    <scope>NUCLEOTIDE SEQUENCE [LARGE SCALE GENOMIC DNA]</scope>
    <source>
        <strain evidence="2">93-210</strain>
    </source>
</reference>
<reference evidence="1 2" key="3">
    <citation type="journal article" date="2022" name="Microbiol. Spectr.">
        <title>Folding features and dynamics of 3D genome architecture in plant fungal pathogens.</title>
        <authorList>
            <person name="Xia C."/>
        </authorList>
    </citation>
    <scope>NUCLEOTIDE SEQUENCE [LARGE SCALE GENOMIC DNA]</scope>
    <source>
        <strain evidence="1 2">93-210</strain>
    </source>
</reference>
<comment type="caution">
    <text evidence="1">The sequence shown here is derived from an EMBL/GenBank/DDBJ whole genome shotgun (WGS) entry which is preliminary data.</text>
</comment>
<organism evidence="1 2">
    <name type="scientific">Puccinia striiformis f. sp. tritici</name>
    <dbReference type="NCBI Taxonomy" id="168172"/>
    <lineage>
        <taxon>Eukaryota</taxon>
        <taxon>Fungi</taxon>
        <taxon>Dikarya</taxon>
        <taxon>Basidiomycota</taxon>
        <taxon>Pucciniomycotina</taxon>
        <taxon>Pucciniomycetes</taxon>
        <taxon>Pucciniales</taxon>
        <taxon>Pucciniaceae</taxon>
        <taxon>Puccinia</taxon>
    </lineage>
</organism>
<gene>
    <name evidence="1" type="ORF">MJO28_012458</name>
</gene>
<name>A0ACC0E172_9BASI</name>
<reference evidence="2" key="1">
    <citation type="journal article" date="2018" name="BMC Genomics">
        <title>Genomic insights into host adaptation between the wheat stripe rust pathogen (Puccinia striiformis f. sp. tritici) and the barley stripe rust pathogen (Puccinia striiformis f. sp. hordei).</title>
        <authorList>
            <person name="Xia C."/>
            <person name="Wang M."/>
            <person name="Yin C."/>
            <person name="Cornejo O.E."/>
            <person name="Hulbert S.H."/>
            <person name="Chen X."/>
        </authorList>
    </citation>
    <scope>NUCLEOTIDE SEQUENCE [LARGE SCALE GENOMIC DNA]</scope>
    <source>
        <strain evidence="2">93-210</strain>
    </source>
</reference>
<keyword evidence="2" id="KW-1185">Reference proteome</keyword>
<evidence type="ECO:0000313" key="2">
    <source>
        <dbReference type="Proteomes" id="UP001060170"/>
    </source>
</evidence>
<protein>
    <submittedName>
        <fullName evidence="1">Uncharacterized protein</fullName>
    </submittedName>
</protein>
<dbReference type="EMBL" id="CM045876">
    <property type="protein sequence ID" value="KAI7942431.1"/>
    <property type="molecule type" value="Genomic_DNA"/>
</dbReference>
<accession>A0ACC0E172</accession>
<evidence type="ECO:0000313" key="1">
    <source>
        <dbReference type="EMBL" id="KAI7942431.1"/>
    </source>
</evidence>